<evidence type="ECO:0000313" key="1">
    <source>
        <dbReference type="EMBL" id="QBK91867.1"/>
    </source>
</evidence>
<sequence length="115" mass="13661">MNIPHGWSIEKTVEEFYWQVDGHIAYMEADMRCVDLRIESIKSGENRLSTPYFSQLHENMMPKEENLYDLDSLTEYKSVLTREAEKSRIAQRHIKAFIERQNYLGAIDLENDPYE</sequence>
<gene>
    <name evidence="1" type="ORF">LCPAC304_02060</name>
</gene>
<dbReference type="EMBL" id="MK500565">
    <property type="protein sequence ID" value="QBK91867.1"/>
    <property type="molecule type" value="Genomic_DNA"/>
</dbReference>
<protein>
    <submittedName>
        <fullName evidence="1">Uncharacterized protein</fullName>
    </submittedName>
</protein>
<reference evidence="1" key="1">
    <citation type="journal article" date="2019" name="MBio">
        <title>Virus Genomes from Deep Sea Sediments Expand the Ocean Megavirome and Support Independent Origins of Viral Gigantism.</title>
        <authorList>
            <person name="Backstrom D."/>
            <person name="Yutin N."/>
            <person name="Jorgensen S.L."/>
            <person name="Dharamshi J."/>
            <person name="Homa F."/>
            <person name="Zaremba-Niedwiedzka K."/>
            <person name="Spang A."/>
            <person name="Wolf Y.I."/>
            <person name="Koonin E.V."/>
            <person name="Ettema T.J."/>
        </authorList>
    </citation>
    <scope>NUCLEOTIDE SEQUENCE</scope>
</reference>
<organism evidence="1">
    <name type="scientific">Pithovirus LCPAC304</name>
    <dbReference type="NCBI Taxonomy" id="2506594"/>
    <lineage>
        <taxon>Viruses</taxon>
        <taxon>Pithoviruses</taxon>
    </lineage>
</organism>
<proteinExistence type="predicted"/>
<accession>A0A481Z7X9</accession>
<name>A0A481Z7X9_9VIRU</name>